<name>U4LGD8_PYROM</name>
<evidence type="ECO:0000313" key="4">
    <source>
        <dbReference type="Proteomes" id="UP000018144"/>
    </source>
</evidence>
<feature type="compositionally biased region" description="Low complexity" evidence="1">
    <location>
        <begin position="64"/>
        <end position="81"/>
    </location>
</feature>
<gene>
    <name evidence="3" type="ORF">PCON_10302</name>
</gene>
<feature type="transmembrane region" description="Helical" evidence="2">
    <location>
        <begin position="171"/>
        <end position="194"/>
    </location>
</feature>
<evidence type="ECO:0000256" key="2">
    <source>
        <dbReference type="SAM" id="Phobius"/>
    </source>
</evidence>
<evidence type="ECO:0000313" key="3">
    <source>
        <dbReference type="EMBL" id="CCX31174.1"/>
    </source>
</evidence>
<sequence>MEPNHKRHRRQYPKGRPNSHPFDVISVDDYETDTLSLEPLSNGDRNYDNSQPVASPTPGTIPQLSTPTPASAPISTPLPTSESFPKQPRAPLTIRTETITTQYLETVTHNGILMTHVVPETKTVLIDDSRAGTMVVTSVQERTVVSTVTTIPTAGVVNMNTAQPASMNNGALAGMIVGIVVAIAGVGVFVYLLLQRKKENTQEQLQSQPLHTIMSPPPMQHQFYPPTFVPAHQPHVSAQYQQQVSHHPQVSSQFQQPTMFVNHPSPYAHSHQLQSHQHPAYQPESMHLPAVTQVPTNVDSKYGSVNSQSTPSHLRQASTDSRTQPTNALIIGQNGLPQMSEHSSNDSRTGTHNETTPARVLSPAPLQGPKFQGPASPSVSRQIPTPLQQSPHSQVQQLAYVQQSQFNSPQLLFDGGSPRNNILSPNSPQTTTVKSAMPRDNCSSEYNTTGLNVSAIDKPGHYSCFANAHGYRLGQEGMHTPAQASEVSPSMYDSGVGSPSPMESKFPVPSTPENAYTNWHNHNKRMSQGLAINLDDHDESVITDDPVHPALRRYPSRENTPLNMF</sequence>
<feature type="compositionally biased region" description="Polar residues" evidence="1">
    <location>
        <begin position="297"/>
        <end position="327"/>
    </location>
</feature>
<feature type="region of interest" description="Disordered" evidence="1">
    <location>
        <begin position="297"/>
        <end position="391"/>
    </location>
</feature>
<keyword evidence="2" id="KW-1133">Transmembrane helix</keyword>
<dbReference type="Proteomes" id="UP000018144">
    <property type="component" value="Unassembled WGS sequence"/>
</dbReference>
<keyword evidence="2" id="KW-0812">Transmembrane</keyword>
<feature type="region of interest" description="Disordered" evidence="1">
    <location>
        <begin position="485"/>
        <end position="509"/>
    </location>
</feature>
<keyword evidence="2" id="KW-0472">Membrane</keyword>
<proteinExistence type="predicted"/>
<feature type="region of interest" description="Disordered" evidence="1">
    <location>
        <begin position="1"/>
        <end position="89"/>
    </location>
</feature>
<feature type="compositionally biased region" description="Polar residues" evidence="1">
    <location>
        <begin position="375"/>
        <end position="391"/>
    </location>
</feature>
<keyword evidence="4" id="KW-1185">Reference proteome</keyword>
<feature type="region of interest" description="Disordered" evidence="1">
    <location>
        <begin position="418"/>
        <end position="440"/>
    </location>
</feature>
<feature type="compositionally biased region" description="Polar residues" evidence="1">
    <location>
        <begin position="418"/>
        <end position="434"/>
    </location>
</feature>
<dbReference type="EMBL" id="HF935557">
    <property type="protein sequence ID" value="CCX31174.1"/>
    <property type="molecule type" value="Genomic_DNA"/>
</dbReference>
<feature type="compositionally biased region" description="Basic residues" evidence="1">
    <location>
        <begin position="1"/>
        <end position="13"/>
    </location>
</feature>
<accession>U4LGD8</accession>
<organism evidence="3 4">
    <name type="scientific">Pyronema omphalodes (strain CBS 100304)</name>
    <name type="common">Pyronema confluens</name>
    <dbReference type="NCBI Taxonomy" id="1076935"/>
    <lineage>
        <taxon>Eukaryota</taxon>
        <taxon>Fungi</taxon>
        <taxon>Dikarya</taxon>
        <taxon>Ascomycota</taxon>
        <taxon>Pezizomycotina</taxon>
        <taxon>Pezizomycetes</taxon>
        <taxon>Pezizales</taxon>
        <taxon>Pyronemataceae</taxon>
        <taxon>Pyronema</taxon>
    </lineage>
</organism>
<reference evidence="3 4" key="1">
    <citation type="journal article" date="2013" name="PLoS Genet.">
        <title>The genome and development-dependent transcriptomes of Pyronema confluens: a window into fungal evolution.</title>
        <authorList>
            <person name="Traeger S."/>
            <person name="Altegoer F."/>
            <person name="Freitag M."/>
            <person name="Gabaldon T."/>
            <person name="Kempken F."/>
            <person name="Kumar A."/>
            <person name="Marcet-Houben M."/>
            <person name="Poggeler S."/>
            <person name="Stajich J.E."/>
            <person name="Nowrousian M."/>
        </authorList>
    </citation>
    <scope>NUCLEOTIDE SEQUENCE [LARGE SCALE GENOMIC DNA]</scope>
    <source>
        <strain evidence="4">CBS 100304</strain>
        <tissue evidence="3">Vegetative mycelium</tissue>
    </source>
</reference>
<dbReference type="AlphaFoldDB" id="U4LGD8"/>
<evidence type="ECO:0000256" key="1">
    <source>
        <dbReference type="SAM" id="MobiDB-lite"/>
    </source>
</evidence>
<feature type="compositionally biased region" description="Polar residues" evidence="1">
    <location>
        <begin position="48"/>
        <end position="63"/>
    </location>
</feature>
<protein>
    <submittedName>
        <fullName evidence="3">Uncharacterized protein</fullName>
    </submittedName>
</protein>